<feature type="compositionally biased region" description="Acidic residues" evidence="1">
    <location>
        <begin position="789"/>
        <end position="817"/>
    </location>
</feature>
<reference evidence="2" key="2">
    <citation type="submission" date="2016-05" db="EMBL/GenBank/DDBJ databases">
        <authorList>
            <person name="Lavstsen T."/>
            <person name="Jespersen J.S."/>
        </authorList>
    </citation>
    <scope>NUCLEOTIDE SEQUENCE [LARGE SCALE GENOMIC DNA]</scope>
</reference>
<feature type="region of interest" description="Disordered" evidence="1">
    <location>
        <begin position="665"/>
        <end position="746"/>
    </location>
</feature>
<organism evidence="2 5">
    <name type="scientific">Plasmodium ovale wallikeri</name>
    <dbReference type="NCBI Taxonomy" id="864142"/>
    <lineage>
        <taxon>Eukaryota</taxon>
        <taxon>Sar</taxon>
        <taxon>Alveolata</taxon>
        <taxon>Apicomplexa</taxon>
        <taxon>Aconoidasida</taxon>
        <taxon>Haemosporida</taxon>
        <taxon>Plasmodiidae</taxon>
        <taxon>Plasmodium</taxon>
        <taxon>Plasmodium (Plasmodium)</taxon>
    </lineage>
</organism>
<evidence type="ECO:0000313" key="5">
    <source>
        <dbReference type="Proteomes" id="UP000078555"/>
    </source>
</evidence>
<accession>A0A1A8ZUF6</accession>
<dbReference type="Proteomes" id="UP000078555">
    <property type="component" value="Unassembled WGS sequence"/>
</dbReference>
<dbReference type="EMBL" id="FLRD01000148">
    <property type="protein sequence ID" value="SBT47752.1"/>
    <property type="molecule type" value="Genomic_DNA"/>
</dbReference>
<name>A0A1A8ZUF6_PLAOA</name>
<feature type="compositionally biased region" description="Acidic residues" evidence="1">
    <location>
        <begin position="685"/>
        <end position="702"/>
    </location>
</feature>
<keyword evidence="5" id="KW-1185">Reference proteome</keyword>
<protein>
    <submittedName>
        <fullName evidence="2">Rhoptry protein 2, putative</fullName>
    </submittedName>
</protein>
<gene>
    <name evidence="2" type="ORF">POVWA1_056270</name>
    <name evidence="3" type="ORF">POVWA2_055650</name>
</gene>
<feature type="compositionally biased region" description="Basic and acidic residues" evidence="1">
    <location>
        <begin position="708"/>
        <end position="746"/>
    </location>
</feature>
<dbReference type="Proteomes" id="UP000078550">
    <property type="component" value="Unassembled WGS sequence"/>
</dbReference>
<proteinExistence type="predicted"/>
<sequence length="1380" mass="160222">MPFASKTYLTTAYFGASICRIFLASSLRLVAFVSSPHWSSFLELKFPPSFSPHLRIERGFFFSCLLVPPPIRYFLLFIFISNLLKLYADQNECDFHFDVSLLSNVYDKYNGWGGKKVEEQVENTNHCNNLESINSLKAFWMLKLKSLCTEETSILDKQVFNNICSKKYTVPHVTINGLELGNEKFNIEFFCAHFLYSNNKEIIKCVKHNILKNYLDTYHIAFDLSVSHELLKQSNHVDTVLNLKDINGLALVKRIVDDSVCRIHSSVHTIMNKQDYDLLKSLVGLCTKLGFHNHFIITDNIHPLANPLFKEIPYSLNSLNFVVQNSTLFYTNYEYFLYNLKLADIEYILGSYISPSALTISKNNSYVTWIGLNKDNDIYNKKFTELYSLLDNKKYFERIVQCYSKYTSKYYANSIKYFLRYIPENKRDVMQNSPKIFIYIINGICGNIPSIHKCVEKIIFLDGVYDLYFKNFMINFIYYNAACIFNCNPLDLGKVINDEHVWDILIRYFSNSYLVKYKKIKNASITGGIIPTIATIPSTTAKEGESGDGNTGPRETTYNQMAKSFYTIYDYDYVHSGKWRKELNLEDEEAILKPSDDVIEYEFYNYTYQSLDLSSYSFFILKNQMEEDNVCKISSFVEANGKKYVHVNRYIAEFFNKSNKRVLSNSRGGDDVHDGSGDNGHDGSGDDGYDGSGDDGYDESGDDGNGGDGHDGSGDNGHDGSGDNGHDGSGDDGHDGSGEDGGDNHVDSFNLFDDFLGDDKEGGNFMDLFQNNQMFNKNKLFDNLYHGDGDEDEEEGEGEGEGEGEDMEMDKETEEPFDLEKHKISTRMGDIYPLKNEYTLRELQHVFDVHPDFSDLDEEIRHQFFRNKLFEKELFFTVKDVPTKIENFYEYYYEIKKKLKKFDKYDEEKYKVLVNNKKEDPDAFSKINVEFTCSRSGKWPVRGTTGRWLSDVLCEAKFVPQLIYNHQYAENSKYGKNAKRKTNSNMEKNEIDPDLYTLKEDTRLIGIEFEDQEPHRCAISYLGDENKKTLIPVSAALLVHVAVGYCILHGFKTIWIADSAFDIYTNVYLRYTSILEQGKTYYEQSGFEIYGQTRLIAQLEYIASGMNIENNIITSGSFKNRYNLISFPGVDLSFQLLMSKRVKDIIYNLKFDCHSWEFKGCSEYYPLMKNNKKNVQTNYNTIILNGKYTQKEKEKMYECAFMHDETFKELNKMFPQECTFNSRIGDCHKKIRKHIMCYDEHSCKYLRYIYDNFYKPQNNANLLHQHFISVSENLTKLSRPYYLQSILSLEHDIQIKKSKKKNTQYEDIVLFILKNSIFYVSWVTSSEYWKRSLYVQDLSSLTPSNIKDSTENKRELFCPVAYAHEYIGHMLVQYMKFPNN</sequence>
<evidence type="ECO:0000313" key="4">
    <source>
        <dbReference type="Proteomes" id="UP000078550"/>
    </source>
</evidence>
<reference evidence="4 5" key="1">
    <citation type="submission" date="2016-05" db="EMBL/GenBank/DDBJ databases">
        <authorList>
            <person name="Naeem Raeece"/>
        </authorList>
    </citation>
    <scope>NUCLEOTIDE SEQUENCE [LARGE SCALE GENOMIC DNA]</scope>
</reference>
<dbReference type="EMBL" id="FLRE01000191">
    <property type="protein sequence ID" value="SBT48263.1"/>
    <property type="molecule type" value="Genomic_DNA"/>
</dbReference>
<evidence type="ECO:0000313" key="2">
    <source>
        <dbReference type="EMBL" id="SBT47752.1"/>
    </source>
</evidence>
<feature type="region of interest" description="Disordered" evidence="1">
    <location>
        <begin position="783"/>
        <end position="817"/>
    </location>
</feature>
<evidence type="ECO:0000313" key="3">
    <source>
        <dbReference type="EMBL" id="SBT48263.1"/>
    </source>
</evidence>
<evidence type="ECO:0000256" key="1">
    <source>
        <dbReference type="SAM" id="MobiDB-lite"/>
    </source>
</evidence>
<feature type="compositionally biased region" description="Basic and acidic residues" evidence="1">
    <location>
        <begin position="668"/>
        <end position="684"/>
    </location>
</feature>